<comment type="pathway">
    <text evidence="1">Cell wall biogenesis; cell wall polysaccharide biosynthesis.</text>
</comment>
<evidence type="ECO:0000256" key="2">
    <source>
        <dbReference type="ARBA" id="ARBA00006739"/>
    </source>
</evidence>
<gene>
    <name evidence="6" type="ORF">CSA55_04205</name>
</gene>
<sequence>MSPTTCWVILTLTNRTRALTAATRSIPSKHHLVVVNNGGALPVTMARQHTTVLALDTNMGVPEGRNKGVSATHSAIVAFLDDDAELAKFDSATLDRCFADERVGAVAFRIVDETGQSARRHVPRLGRRGATQAGPVAVFLGGACAIRRDVYTSVGGYWADLFYGHEELDLSWRLADQGFVVRYEPSLVVAHPSTTIERHPQGWRLSARNRVWVARRNLPLPVLVVHVLAWLVLGLIRAPGHKQKTAYLAGWIDGWRPWPDPNVTRQPIRWRTIVALSRRGRPPLI</sequence>
<keyword evidence="4 6" id="KW-0808">Transferase</keyword>
<dbReference type="Pfam" id="PF00535">
    <property type="entry name" value="Glycos_transf_2"/>
    <property type="match status" value="1"/>
</dbReference>
<protein>
    <submittedName>
        <fullName evidence="6">Glycosyl transferase</fullName>
    </submittedName>
</protein>
<evidence type="ECO:0000259" key="5">
    <source>
        <dbReference type="Pfam" id="PF00535"/>
    </source>
</evidence>
<comment type="caution">
    <text evidence="6">The sequence shown here is derived from an EMBL/GenBank/DDBJ whole genome shotgun (WGS) entry which is preliminary data.</text>
</comment>
<evidence type="ECO:0000256" key="4">
    <source>
        <dbReference type="ARBA" id="ARBA00022679"/>
    </source>
</evidence>
<comment type="similarity">
    <text evidence="2">Belongs to the glycosyltransferase 2 family.</text>
</comment>
<proteinExistence type="inferred from homology"/>
<dbReference type="Gene3D" id="3.90.550.10">
    <property type="entry name" value="Spore Coat Polysaccharide Biosynthesis Protein SpsA, Chain A"/>
    <property type="match status" value="1"/>
</dbReference>
<name>A0A2G6K8R6_9ACTN</name>
<organism evidence="6 7">
    <name type="scientific">Ilumatobacter coccineus</name>
    <dbReference type="NCBI Taxonomy" id="467094"/>
    <lineage>
        <taxon>Bacteria</taxon>
        <taxon>Bacillati</taxon>
        <taxon>Actinomycetota</taxon>
        <taxon>Acidimicrobiia</taxon>
        <taxon>Acidimicrobiales</taxon>
        <taxon>Ilumatobacteraceae</taxon>
        <taxon>Ilumatobacter</taxon>
    </lineage>
</organism>
<dbReference type="EMBL" id="PDSL01000054">
    <property type="protein sequence ID" value="PIE32054.1"/>
    <property type="molecule type" value="Genomic_DNA"/>
</dbReference>
<reference evidence="6 7" key="1">
    <citation type="submission" date="2017-10" db="EMBL/GenBank/DDBJ databases">
        <title>Novel microbial diversity and functional potential in the marine mammal oral microbiome.</title>
        <authorList>
            <person name="Dudek N.K."/>
            <person name="Sun C.L."/>
            <person name="Burstein D."/>
            <person name="Kantor R.S."/>
            <person name="Aliaga Goltsman D.S."/>
            <person name="Bik E.M."/>
            <person name="Thomas B.C."/>
            <person name="Banfield J.F."/>
            <person name="Relman D.A."/>
        </authorList>
    </citation>
    <scope>NUCLEOTIDE SEQUENCE [LARGE SCALE GENOMIC DNA]</scope>
    <source>
        <strain evidence="6">DOLJORAL78_61_10</strain>
    </source>
</reference>
<dbReference type="SUPFAM" id="SSF53448">
    <property type="entry name" value="Nucleotide-diphospho-sugar transferases"/>
    <property type="match status" value="1"/>
</dbReference>
<dbReference type="InterPro" id="IPR001173">
    <property type="entry name" value="Glyco_trans_2-like"/>
</dbReference>
<evidence type="ECO:0000256" key="1">
    <source>
        <dbReference type="ARBA" id="ARBA00004776"/>
    </source>
</evidence>
<dbReference type="Proteomes" id="UP000230914">
    <property type="component" value="Unassembled WGS sequence"/>
</dbReference>
<dbReference type="PANTHER" id="PTHR43179:SF12">
    <property type="entry name" value="GALACTOFURANOSYLTRANSFERASE GLFT2"/>
    <property type="match status" value="1"/>
</dbReference>
<feature type="domain" description="Glycosyltransferase 2-like" evidence="5">
    <location>
        <begin position="18"/>
        <end position="151"/>
    </location>
</feature>
<dbReference type="GO" id="GO:0016757">
    <property type="term" value="F:glycosyltransferase activity"/>
    <property type="evidence" value="ECO:0007669"/>
    <property type="project" value="UniProtKB-KW"/>
</dbReference>
<dbReference type="InterPro" id="IPR029044">
    <property type="entry name" value="Nucleotide-diphossugar_trans"/>
</dbReference>
<evidence type="ECO:0000313" key="6">
    <source>
        <dbReference type="EMBL" id="PIE32054.1"/>
    </source>
</evidence>
<evidence type="ECO:0000313" key="7">
    <source>
        <dbReference type="Proteomes" id="UP000230914"/>
    </source>
</evidence>
<dbReference type="PANTHER" id="PTHR43179">
    <property type="entry name" value="RHAMNOSYLTRANSFERASE WBBL"/>
    <property type="match status" value="1"/>
</dbReference>
<evidence type="ECO:0000256" key="3">
    <source>
        <dbReference type="ARBA" id="ARBA00022676"/>
    </source>
</evidence>
<dbReference type="AlphaFoldDB" id="A0A2G6K8R6"/>
<accession>A0A2G6K8R6</accession>
<keyword evidence="3" id="KW-0328">Glycosyltransferase</keyword>